<name>A0ABV8A1P8_9DEIO</name>
<dbReference type="InterPro" id="IPR026881">
    <property type="entry name" value="WYL_dom"/>
</dbReference>
<feature type="domain" description="WCX" evidence="2">
    <location>
        <begin position="257"/>
        <end position="338"/>
    </location>
</feature>
<dbReference type="Proteomes" id="UP001595748">
    <property type="component" value="Unassembled WGS sequence"/>
</dbReference>
<dbReference type="Pfam" id="PF13280">
    <property type="entry name" value="WYL"/>
    <property type="match status" value="1"/>
</dbReference>
<reference evidence="4" key="1">
    <citation type="journal article" date="2019" name="Int. J. Syst. Evol. Microbiol.">
        <title>The Global Catalogue of Microorganisms (GCM) 10K type strain sequencing project: providing services to taxonomists for standard genome sequencing and annotation.</title>
        <authorList>
            <consortium name="The Broad Institute Genomics Platform"/>
            <consortium name="The Broad Institute Genome Sequencing Center for Infectious Disease"/>
            <person name="Wu L."/>
            <person name="Ma J."/>
        </authorList>
    </citation>
    <scope>NUCLEOTIDE SEQUENCE [LARGE SCALE GENOMIC DNA]</scope>
    <source>
        <strain evidence="4">CCTCC AB 2013263</strain>
    </source>
</reference>
<dbReference type="InterPro" id="IPR051534">
    <property type="entry name" value="CBASS_pafABC_assoc_protein"/>
</dbReference>
<evidence type="ECO:0000259" key="2">
    <source>
        <dbReference type="Pfam" id="PF25583"/>
    </source>
</evidence>
<dbReference type="EMBL" id="JBHRZF010000019">
    <property type="protein sequence ID" value="MFC3859573.1"/>
    <property type="molecule type" value="Genomic_DNA"/>
</dbReference>
<proteinExistence type="predicted"/>
<dbReference type="PANTHER" id="PTHR34580">
    <property type="match status" value="1"/>
</dbReference>
<dbReference type="InterPro" id="IPR057727">
    <property type="entry name" value="WCX_dom"/>
</dbReference>
<dbReference type="PANTHER" id="PTHR34580:SF1">
    <property type="entry name" value="PROTEIN PAFC"/>
    <property type="match status" value="1"/>
</dbReference>
<evidence type="ECO:0000313" key="4">
    <source>
        <dbReference type="Proteomes" id="UP001595748"/>
    </source>
</evidence>
<gene>
    <name evidence="3" type="ORF">ACFOPQ_02150</name>
</gene>
<evidence type="ECO:0000313" key="3">
    <source>
        <dbReference type="EMBL" id="MFC3859573.1"/>
    </source>
</evidence>
<evidence type="ECO:0000259" key="1">
    <source>
        <dbReference type="Pfam" id="PF13280"/>
    </source>
</evidence>
<keyword evidence="4" id="KW-1185">Reference proteome</keyword>
<comment type="caution">
    <text evidence="3">The sequence shown here is derived from an EMBL/GenBank/DDBJ whole genome shotgun (WGS) entry which is preliminary data.</text>
</comment>
<protein>
    <submittedName>
        <fullName evidence="3">Helix-turn-helix transcriptional regulator</fullName>
    </submittedName>
</protein>
<dbReference type="Pfam" id="PF25583">
    <property type="entry name" value="WCX"/>
    <property type="match status" value="1"/>
</dbReference>
<organism evidence="3 4">
    <name type="scientific">Deinococcus antarcticus</name>
    <dbReference type="NCBI Taxonomy" id="1298767"/>
    <lineage>
        <taxon>Bacteria</taxon>
        <taxon>Thermotogati</taxon>
        <taxon>Deinococcota</taxon>
        <taxon>Deinococci</taxon>
        <taxon>Deinococcales</taxon>
        <taxon>Deinococcaceae</taxon>
        <taxon>Deinococcus</taxon>
    </lineage>
</organism>
<feature type="domain" description="WYL" evidence="1">
    <location>
        <begin position="156"/>
        <end position="222"/>
    </location>
</feature>
<accession>A0ABV8A1P8</accession>
<sequence length="353" mass="40281">MSAHDPFMSDNLPEFERINALKRMERITRLLREDPYSIRQLAEILYPDAPLVDRAWLRVQRSIQRDIERLNLFNVGIQKLGGRPPRYHIPQPAEALRDIEVLAVHAALRLMSHHSPAHNEHYHAALQKLSRQLPQSVQQSLSTLPPAPTRAQENDNLEKIAQAWMQGRTIRFEYGRSRHQAEPGCELEVYYVEVNRQNLATYVIGRELKRDAIRTLKLSRMWFVTLTDRHYEIPGDFNPASVLGGAWGVIGNTRNATTLTLRFTPDAAYRVIEGGYPGMSDPEIHPDGSIIVTVEAGLDNTGLPREVLPWIYSWGPRVQVLGPEHVRQHWLNELRAALENASINDVAKRESVA</sequence>
<dbReference type="RefSeq" id="WP_380075734.1">
    <property type="nucleotide sequence ID" value="NZ_JBHRZF010000019.1"/>
</dbReference>